<dbReference type="SUPFAM" id="SSF63999">
    <property type="entry name" value="Thiamin pyrophosphokinase, catalytic domain"/>
    <property type="match status" value="1"/>
</dbReference>
<evidence type="ECO:0000259" key="7">
    <source>
        <dbReference type="Pfam" id="PF04265"/>
    </source>
</evidence>
<dbReference type="Pfam" id="PF04263">
    <property type="entry name" value="TPK_catalytic"/>
    <property type="match status" value="1"/>
</dbReference>
<comment type="caution">
    <text evidence="8">The sequence shown here is derived from an EMBL/GenBank/DDBJ whole genome shotgun (WGS) entry which is preliminary data.</text>
</comment>
<evidence type="ECO:0000256" key="3">
    <source>
        <dbReference type="ARBA" id="ARBA00022777"/>
    </source>
</evidence>
<dbReference type="GO" id="GO:0016301">
    <property type="term" value="F:kinase activity"/>
    <property type="evidence" value="ECO:0007669"/>
    <property type="project" value="UniProtKB-KW"/>
</dbReference>
<dbReference type="Proteomes" id="UP001054902">
    <property type="component" value="Unassembled WGS sequence"/>
</dbReference>
<evidence type="ECO:0000313" key="9">
    <source>
        <dbReference type="Proteomes" id="UP001054902"/>
    </source>
</evidence>
<dbReference type="FunFam" id="2.60.120.320:FF:000001">
    <property type="entry name" value="Thiamine pyrophosphokinase"/>
    <property type="match status" value="1"/>
</dbReference>
<feature type="region of interest" description="Disordered" evidence="5">
    <location>
        <begin position="30"/>
        <end position="66"/>
    </location>
</feature>
<sequence length="360" mass="40369">MARQIITAQIFSIFLSQNSVLPSAFTLTQTTHSPSSRASRPRNQENSIRKSLTFTKKEGTMGSSTSSEVNYLNENISRAASDYPIHTFRSPFLMEEEEALVEKPKTRHALIILNSPMKQPPSKLFCKLWEIASVRICADGGANRLYHATNNNDKDSSGYIPDLICGDLDSLEPNIRKYYEQKGVRIQRDADQNFNDLDKALTAIPELISELKEMDPSSQLQINVYGAFGGRFDQEMASIQALYRWKDEFDFRIALYTDDTFAILLPKEYRNEIHLPFTSQSLINEENNLSGRIGEGPTTGLIPIGCTCLAKTEGFKWNLDGSIPLQFGGLVSTSNRAEESVLIVQSSEPLVFTAEITEMN</sequence>
<dbReference type="InterPro" id="IPR006282">
    <property type="entry name" value="Thi_PPkinase"/>
</dbReference>
<dbReference type="GO" id="GO:0005524">
    <property type="term" value="F:ATP binding"/>
    <property type="evidence" value="ECO:0007669"/>
    <property type="project" value="UniProtKB-KW"/>
</dbReference>
<dbReference type="CDD" id="cd07995">
    <property type="entry name" value="TPK"/>
    <property type="match status" value="1"/>
</dbReference>
<protein>
    <recommendedName>
        <fullName evidence="10">Thiamine diphosphokinase</fullName>
    </recommendedName>
</protein>
<dbReference type="PANTHER" id="PTHR13622">
    <property type="entry name" value="THIAMIN PYROPHOSPHOKINASE"/>
    <property type="match status" value="1"/>
</dbReference>
<dbReference type="Gene3D" id="3.40.50.10240">
    <property type="entry name" value="Thiamin pyrophosphokinase, catalytic domain"/>
    <property type="match status" value="1"/>
</dbReference>
<evidence type="ECO:0000256" key="1">
    <source>
        <dbReference type="ARBA" id="ARBA00022679"/>
    </source>
</evidence>
<dbReference type="Gene3D" id="2.60.120.320">
    <property type="entry name" value="Thiamin pyrophosphokinase, thiamin-binding domain"/>
    <property type="match status" value="1"/>
</dbReference>
<proteinExistence type="predicted"/>
<dbReference type="InterPro" id="IPR007371">
    <property type="entry name" value="TPK_catalytic"/>
</dbReference>
<organism evidence="8 9">
    <name type="scientific">Chaetoceros tenuissimus</name>
    <dbReference type="NCBI Taxonomy" id="426638"/>
    <lineage>
        <taxon>Eukaryota</taxon>
        <taxon>Sar</taxon>
        <taxon>Stramenopiles</taxon>
        <taxon>Ochrophyta</taxon>
        <taxon>Bacillariophyta</taxon>
        <taxon>Coscinodiscophyceae</taxon>
        <taxon>Chaetocerotophycidae</taxon>
        <taxon>Chaetocerotales</taxon>
        <taxon>Chaetocerotaceae</taxon>
        <taxon>Chaetoceros</taxon>
    </lineage>
</organism>
<feature type="domain" description="Thiamin pyrophosphokinase thiamin-binding" evidence="7">
    <location>
        <begin position="294"/>
        <end position="350"/>
    </location>
</feature>
<feature type="domain" description="Thiamin pyrophosphokinase catalytic" evidence="6">
    <location>
        <begin position="126"/>
        <end position="247"/>
    </location>
</feature>
<dbReference type="AlphaFoldDB" id="A0AAD3CW74"/>
<gene>
    <name evidence="8" type="ORF">CTEN210_08611</name>
</gene>
<dbReference type="EMBL" id="BLLK01000045">
    <property type="protein sequence ID" value="GFH52135.1"/>
    <property type="molecule type" value="Genomic_DNA"/>
</dbReference>
<dbReference type="SUPFAM" id="SSF63862">
    <property type="entry name" value="Thiamin pyrophosphokinase, substrate-binding domain"/>
    <property type="match status" value="1"/>
</dbReference>
<dbReference type="Pfam" id="PF04265">
    <property type="entry name" value="TPK_B1_binding"/>
    <property type="match status" value="1"/>
</dbReference>
<keyword evidence="4" id="KW-0067">ATP-binding</keyword>
<dbReference type="NCBIfam" id="TIGR01378">
    <property type="entry name" value="thi_PPkinase"/>
    <property type="match status" value="1"/>
</dbReference>
<evidence type="ECO:0000313" key="8">
    <source>
        <dbReference type="EMBL" id="GFH52135.1"/>
    </source>
</evidence>
<keyword evidence="3" id="KW-0418">Kinase</keyword>
<dbReference type="InterPro" id="IPR036371">
    <property type="entry name" value="TPK_B1-bd_sf"/>
</dbReference>
<evidence type="ECO:0000256" key="4">
    <source>
        <dbReference type="ARBA" id="ARBA00022840"/>
    </source>
</evidence>
<dbReference type="GO" id="GO:0006772">
    <property type="term" value="P:thiamine metabolic process"/>
    <property type="evidence" value="ECO:0007669"/>
    <property type="project" value="InterPro"/>
</dbReference>
<evidence type="ECO:0000259" key="6">
    <source>
        <dbReference type="Pfam" id="PF04263"/>
    </source>
</evidence>
<feature type="compositionally biased region" description="Polar residues" evidence="5">
    <location>
        <begin position="44"/>
        <end position="54"/>
    </location>
</feature>
<keyword evidence="9" id="KW-1185">Reference proteome</keyword>
<accession>A0AAD3CW74</accession>
<dbReference type="InterPro" id="IPR036759">
    <property type="entry name" value="TPK_catalytic_sf"/>
</dbReference>
<dbReference type="InterPro" id="IPR007373">
    <property type="entry name" value="Thiamin_PyroPKinase_B1-bd"/>
</dbReference>
<evidence type="ECO:0000256" key="2">
    <source>
        <dbReference type="ARBA" id="ARBA00022741"/>
    </source>
</evidence>
<evidence type="ECO:0008006" key="10">
    <source>
        <dbReference type="Google" id="ProtNLM"/>
    </source>
</evidence>
<keyword evidence="2" id="KW-0547">Nucleotide-binding</keyword>
<name>A0AAD3CW74_9STRA</name>
<dbReference type="GO" id="GO:0030975">
    <property type="term" value="F:thiamine binding"/>
    <property type="evidence" value="ECO:0007669"/>
    <property type="project" value="InterPro"/>
</dbReference>
<dbReference type="GO" id="GO:0009229">
    <property type="term" value="P:thiamine diphosphate biosynthetic process"/>
    <property type="evidence" value="ECO:0007669"/>
    <property type="project" value="InterPro"/>
</dbReference>
<reference evidence="8 9" key="1">
    <citation type="journal article" date="2021" name="Sci. Rep.">
        <title>The genome of the diatom Chaetoceros tenuissimus carries an ancient integrated fragment of an extant virus.</title>
        <authorList>
            <person name="Hongo Y."/>
            <person name="Kimura K."/>
            <person name="Takaki Y."/>
            <person name="Yoshida Y."/>
            <person name="Baba S."/>
            <person name="Kobayashi G."/>
            <person name="Nagasaki K."/>
            <person name="Hano T."/>
            <person name="Tomaru Y."/>
        </authorList>
    </citation>
    <scope>NUCLEOTIDE SEQUENCE [LARGE SCALE GENOMIC DNA]</scope>
    <source>
        <strain evidence="8 9">NIES-3715</strain>
    </source>
</reference>
<evidence type="ECO:0000256" key="5">
    <source>
        <dbReference type="SAM" id="MobiDB-lite"/>
    </source>
</evidence>
<dbReference type="GO" id="GO:0004788">
    <property type="term" value="F:thiamine diphosphokinase activity"/>
    <property type="evidence" value="ECO:0007669"/>
    <property type="project" value="InterPro"/>
</dbReference>
<keyword evidence="1" id="KW-0808">Transferase</keyword>
<dbReference type="PANTHER" id="PTHR13622:SF8">
    <property type="entry name" value="THIAMIN PYROPHOSPHOKINASE 1"/>
    <property type="match status" value="1"/>
</dbReference>